<proteinExistence type="predicted"/>
<evidence type="ECO:0000256" key="1">
    <source>
        <dbReference type="ARBA" id="ARBA00023237"/>
    </source>
</evidence>
<dbReference type="InterPro" id="IPR045659">
    <property type="entry name" value="LptD_2"/>
</dbReference>
<feature type="domain" description="Organic solvent tolerance-like N-terminal" evidence="2">
    <location>
        <begin position="18"/>
        <end position="99"/>
    </location>
</feature>
<dbReference type="EMBL" id="LJNI01000013">
    <property type="protein sequence ID" value="KPJ74144.1"/>
    <property type="molecule type" value="Genomic_DNA"/>
</dbReference>
<evidence type="ECO:0000313" key="5">
    <source>
        <dbReference type="Proteomes" id="UP000051012"/>
    </source>
</evidence>
<organism evidence="4 5">
    <name type="scientific">candidate division TA06 bacterium DG_78</name>
    <dbReference type="NCBI Taxonomy" id="1703772"/>
    <lineage>
        <taxon>Bacteria</taxon>
        <taxon>Bacteria division TA06</taxon>
    </lineage>
</organism>
<evidence type="ECO:0000313" key="4">
    <source>
        <dbReference type="EMBL" id="KPJ74144.1"/>
    </source>
</evidence>
<keyword evidence="1" id="KW-0998">Cell outer membrane</keyword>
<dbReference type="Pfam" id="PF13100">
    <property type="entry name" value="OstA_2"/>
    <property type="match status" value="1"/>
</dbReference>
<comment type="caution">
    <text evidence="4">The sequence shown here is derived from an EMBL/GenBank/DDBJ whole genome shotgun (WGS) entry which is preliminary data.</text>
</comment>
<dbReference type="GO" id="GO:1990351">
    <property type="term" value="C:transporter complex"/>
    <property type="evidence" value="ECO:0007669"/>
    <property type="project" value="TreeGrafter"/>
</dbReference>
<evidence type="ECO:0000259" key="3">
    <source>
        <dbReference type="Pfam" id="PF19838"/>
    </source>
</evidence>
<dbReference type="AlphaFoldDB" id="A0A0S7YHL4"/>
<dbReference type="PANTHER" id="PTHR30189:SF1">
    <property type="entry name" value="LPS-ASSEMBLY PROTEIN LPTD"/>
    <property type="match status" value="1"/>
</dbReference>
<dbReference type="InterPro" id="IPR005653">
    <property type="entry name" value="OstA-like_N"/>
</dbReference>
<dbReference type="GO" id="GO:0009279">
    <property type="term" value="C:cell outer membrane"/>
    <property type="evidence" value="ECO:0007669"/>
    <property type="project" value="TreeGrafter"/>
</dbReference>
<keyword evidence="1" id="KW-0472">Membrane</keyword>
<sequence>MILLLLLGFLQDTTQSDTVNIVHYSAMQITYDLEKSLIILHDSAYIVYQDITLFSDSAYYHVDKNLLEAFGTCDLRQLDDSIKGNYLVYNIETKKALMTSGKTQIESGFLEGERIYWIDENTVNVYDGKYTTCSDSPPHFYFYSPKMKVYLGDMVIARPIVLYVQDLPIIAAPFWFVPISTKRKSGLLPFRAGNSSTYGKYIRGFSYYWVISDYADVTLQVDAYEKKGIMPHLETVWDYAPFTKGAAHFSYIRETDTKIERYSIEARNNSDYFVLGSSFNCDVKYLSDNTYHQDYAETTALWLEKEITSQATVSRDIFDVRNTVTIERREYFADSLILKLPYYTMTTPSQMLFSAVNYSVSGHISRDRTTTPYDTNDVTGANLHTAPSLQQNIFNLFTVSPKLNLDAAVYDEDTLGNKMPTRFGYSFGATASTNLYRVFHIGLFGIQGVLHKLSPRITYSYTPDFDFGRFPTVAGIPTFSKTHTIRFGLDQELEAKVGEEGQKHRIARLSLGSGYNLITDSLTAVTFSLQLPFDPFPQPITTFSSQIDGSVDPYTREYTYTLTNTSAIETHFFSLTLNQSYTKGGVYQMWFNGKIKPTEHWSLTYSGRYDWESKELVDYSIGLNRDLHCWAAAFSFNQLGDAWRYDFKVYIKEIPEVSIGKGLLGYILE</sequence>
<accession>A0A0S7YHL4</accession>
<name>A0A0S7YHL4_UNCT6</name>
<reference evidence="4 5" key="1">
    <citation type="journal article" date="2015" name="Microbiome">
        <title>Genomic resolution of linkages in carbon, nitrogen, and sulfur cycling among widespread estuary sediment bacteria.</title>
        <authorList>
            <person name="Baker B.J."/>
            <person name="Lazar C.S."/>
            <person name="Teske A.P."/>
            <person name="Dick G.J."/>
        </authorList>
    </citation>
    <scope>NUCLEOTIDE SEQUENCE [LARGE SCALE GENOMIC DNA]</scope>
    <source>
        <strain evidence="4">DG_78</strain>
    </source>
</reference>
<dbReference type="InterPro" id="IPR050218">
    <property type="entry name" value="LptD"/>
</dbReference>
<gene>
    <name evidence="4" type="ORF">AMJ52_01670</name>
</gene>
<feature type="domain" description="LPS-assembly protein LptD central" evidence="3">
    <location>
        <begin position="155"/>
        <end position="554"/>
    </location>
</feature>
<dbReference type="PANTHER" id="PTHR30189">
    <property type="entry name" value="LPS-ASSEMBLY PROTEIN"/>
    <property type="match status" value="1"/>
</dbReference>
<evidence type="ECO:0000259" key="2">
    <source>
        <dbReference type="Pfam" id="PF13100"/>
    </source>
</evidence>
<dbReference type="Pfam" id="PF19838">
    <property type="entry name" value="LptD_2"/>
    <property type="match status" value="1"/>
</dbReference>
<protein>
    <submittedName>
        <fullName evidence="4">Uncharacterized protein</fullName>
    </submittedName>
</protein>
<dbReference type="Proteomes" id="UP000051012">
    <property type="component" value="Unassembled WGS sequence"/>
</dbReference>